<dbReference type="InterPro" id="IPR047817">
    <property type="entry name" value="ABC2_TM_bact-type"/>
</dbReference>
<feature type="transmembrane region" description="Helical" evidence="8">
    <location>
        <begin position="288"/>
        <end position="310"/>
    </location>
</feature>
<dbReference type="PROSITE" id="PS51012">
    <property type="entry name" value="ABC_TM2"/>
    <property type="match status" value="1"/>
</dbReference>
<dbReference type="InterPro" id="IPR013525">
    <property type="entry name" value="ABC2_TM"/>
</dbReference>
<evidence type="ECO:0000259" key="9">
    <source>
        <dbReference type="PROSITE" id="PS51012"/>
    </source>
</evidence>
<evidence type="ECO:0000256" key="8">
    <source>
        <dbReference type="SAM" id="Phobius"/>
    </source>
</evidence>
<comment type="similarity">
    <text evidence="2">Belongs to the ABC-2 integral membrane protein family.</text>
</comment>
<keyword evidence="3" id="KW-0813">Transport</keyword>
<keyword evidence="6 8" id="KW-1133">Transmembrane helix</keyword>
<accession>A0ABS4GV41</accession>
<feature type="transmembrane region" description="Helical" evidence="8">
    <location>
        <begin position="251"/>
        <end position="276"/>
    </location>
</feature>
<feature type="transmembrane region" description="Helical" evidence="8">
    <location>
        <begin position="343"/>
        <end position="363"/>
    </location>
</feature>
<keyword evidence="11" id="KW-1185">Reference proteome</keyword>
<evidence type="ECO:0000256" key="4">
    <source>
        <dbReference type="ARBA" id="ARBA00022475"/>
    </source>
</evidence>
<comment type="subcellular location">
    <subcellularLocation>
        <location evidence="1">Cell membrane</location>
        <topology evidence="1">Multi-pass membrane protein</topology>
    </subcellularLocation>
</comment>
<feature type="transmembrane region" description="Helical" evidence="8">
    <location>
        <begin position="20"/>
        <end position="39"/>
    </location>
</feature>
<dbReference type="InterPro" id="IPR051449">
    <property type="entry name" value="ABC-2_transporter_component"/>
</dbReference>
<evidence type="ECO:0000256" key="1">
    <source>
        <dbReference type="ARBA" id="ARBA00004651"/>
    </source>
</evidence>
<dbReference type="PANTHER" id="PTHR30294:SF29">
    <property type="entry name" value="MULTIDRUG ABC TRANSPORTER PERMEASE YBHS-RELATED"/>
    <property type="match status" value="1"/>
</dbReference>
<evidence type="ECO:0000256" key="7">
    <source>
        <dbReference type="ARBA" id="ARBA00023136"/>
    </source>
</evidence>
<feature type="domain" description="ABC transmembrane type-2" evidence="9">
    <location>
        <begin position="128"/>
        <end position="364"/>
    </location>
</feature>
<organism evidence="10 11">
    <name type="scientific">Ammoniphilus resinae</name>
    <dbReference type="NCBI Taxonomy" id="861532"/>
    <lineage>
        <taxon>Bacteria</taxon>
        <taxon>Bacillati</taxon>
        <taxon>Bacillota</taxon>
        <taxon>Bacilli</taxon>
        <taxon>Bacillales</taxon>
        <taxon>Paenibacillaceae</taxon>
        <taxon>Aneurinibacillus group</taxon>
        <taxon>Ammoniphilus</taxon>
    </lineage>
</organism>
<dbReference type="PANTHER" id="PTHR30294">
    <property type="entry name" value="MEMBRANE COMPONENT OF ABC TRANSPORTER YHHJ-RELATED"/>
    <property type="match status" value="1"/>
</dbReference>
<evidence type="ECO:0000256" key="3">
    <source>
        <dbReference type="ARBA" id="ARBA00022448"/>
    </source>
</evidence>
<protein>
    <submittedName>
        <fullName evidence="10">ABC-2 type transport system permease protein</fullName>
    </submittedName>
</protein>
<feature type="transmembrane region" description="Helical" evidence="8">
    <location>
        <begin position="224"/>
        <end position="245"/>
    </location>
</feature>
<evidence type="ECO:0000313" key="11">
    <source>
        <dbReference type="Proteomes" id="UP001519343"/>
    </source>
</evidence>
<sequence length="377" mass="41543">MNARSLLAHEWRALIQDKRLLATLLFLPLGYMILFGFLYGQEKVLNIPIVYIDEDRSVLSGQILQAITSSETFELMGPVASEAELIDKVKSGVAYAGFILPADLSQQVSQSRQGEVMAIIDGSNLMIANRALSGFQEIVQTYSVGISMKRLEANGISPEQSSGMHMGYRLLFNPGNSYTVYLLIGLLGTVLQSVTMLGMTLSLTRERAAGTKAWNYFVVKAIPYFLIGLFNVVVALGVLTQVFHIPFLGKLILLFGLALAFVLSLIGFSFLVSLFSKTNVQATQITMLLVYPSFFLSGFTWPFSAMPSWVSLMGHLLPVSYFLHGLREIAIKGNGWGQISPDVVALLAFAVITTALTFVGHSFTKRHNREDELYESV</sequence>
<dbReference type="RefSeq" id="WP_209812133.1">
    <property type="nucleotide sequence ID" value="NZ_JAGGKT010000017.1"/>
</dbReference>
<gene>
    <name evidence="10" type="ORF">J2Z37_004146</name>
</gene>
<dbReference type="Pfam" id="PF12698">
    <property type="entry name" value="ABC2_membrane_3"/>
    <property type="match status" value="1"/>
</dbReference>
<proteinExistence type="inferred from homology"/>
<evidence type="ECO:0000256" key="5">
    <source>
        <dbReference type="ARBA" id="ARBA00022692"/>
    </source>
</evidence>
<evidence type="ECO:0000256" key="2">
    <source>
        <dbReference type="ARBA" id="ARBA00007783"/>
    </source>
</evidence>
<evidence type="ECO:0000313" key="10">
    <source>
        <dbReference type="EMBL" id="MBP1934127.1"/>
    </source>
</evidence>
<reference evidence="10 11" key="1">
    <citation type="submission" date="2021-03" db="EMBL/GenBank/DDBJ databases">
        <title>Genomic Encyclopedia of Type Strains, Phase IV (KMG-IV): sequencing the most valuable type-strain genomes for metagenomic binning, comparative biology and taxonomic classification.</title>
        <authorList>
            <person name="Goeker M."/>
        </authorList>
    </citation>
    <scope>NUCLEOTIDE SEQUENCE [LARGE SCALE GENOMIC DNA]</scope>
    <source>
        <strain evidence="10 11">DSM 24738</strain>
    </source>
</reference>
<name>A0ABS4GV41_9BACL</name>
<keyword evidence="4" id="KW-1003">Cell membrane</keyword>
<comment type="caution">
    <text evidence="10">The sequence shown here is derived from an EMBL/GenBank/DDBJ whole genome shotgun (WGS) entry which is preliminary data.</text>
</comment>
<keyword evidence="5 8" id="KW-0812">Transmembrane</keyword>
<dbReference type="Gene3D" id="3.40.1710.10">
    <property type="entry name" value="abc type-2 transporter like domain"/>
    <property type="match status" value="1"/>
</dbReference>
<dbReference type="EMBL" id="JAGGKT010000017">
    <property type="protein sequence ID" value="MBP1934127.1"/>
    <property type="molecule type" value="Genomic_DNA"/>
</dbReference>
<dbReference type="Proteomes" id="UP001519343">
    <property type="component" value="Unassembled WGS sequence"/>
</dbReference>
<keyword evidence="7 8" id="KW-0472">Membrane</keyword>
<feature type="transmembrane region" description="Helical" evidence="8">
    <location>
        <begin position="178"/>
        <end position="203"/>
    </location>
</feature>
<evidence type="ECO:0000256" key="6">
    <source>
        <dbReference type="ARBA" id="ARBA00022989"/>
    </source>
</evidence>